<dbReference type="GO" id="GO:0061513">
    <property type="term" value="F:glucose 6-phosphate:phosphate antiporter activity"/>
    <property type="evidence" value="ECO:0007669"/>
    <property type="project" value="InterPro"/>
</dbReference>
<dbReference type="SUPFAM" id="SSF103473">
    <property type="entry name" value="MFS general substrate transporter"/>
    <property type="match status" value="1"/>
</dbReference>
<comment type="subcellular location">
    <subcellularLocation>
        <location evidence="1">Membrane</location>
        <topology evidence="1">Multi-pass membrane protein</topology>
    </subcellularLocation>
</comment>
<dbReference type="InterPro" id="IPR036259">
    <property type="entry name" value="MFS_trans_sf"/>
</dbReference>
<keyword evidence="6 12" id="KW-1133">Transmembrane helix</keyword>
<reference evidence="14" key="2">
    <citation type="submission" date="2020-11" db="EMBL/GenBank/DDBJ databases">
        <authorList>
            <person name="McCartney M.A."/>
            <person name="Auch B."/>
            <person name="Kono T."/>
            <person name="Mallez S."/>
            <person name="Becker A."/>
            <person name="Gohl D.M."/>
            <person name="Silverstein K.A.T."/>
            <person name="Koren S."/>
            <person name="Bechman K.B."/>
            <person name="Herman A."/>
            <person name="Abrahante J.E."/>
            <person name="Garbe J."/>
        </authorList>
    </citation>
    <scope>NUCLEOTIDE SEQUENCE</scope>
    <source>
        <strain evidence="14">Duluth1</strain>
        <tissue evidence="14">Whole animal</tissue>
    </source>
</reference>
<evidence type="ECO:0000256" key="4">
    <source>
        <dbReference type="ARBA" id="ARBA00022597"/>
    </source>
</evidence>
<comment type="similarity">
    <text evidence="2">Belongs to the major facilitator superfamily. Organophosphate:Pi antiporter (OPA) (TC 2.A.1.4) family.</text>
</comment>
<keyword evidence="4" id="KW-0762">Sugar transport</keyword>
<evidence type="ECO:0000256" key="12">
    <source>
        <dbReference type="SAM" id="Phobius"/>
    </source>
</evidence>
<comment type="catalytic activity">
    <reaction evidence="8">
        <text>D-glucose 6-phosphate(in) + phosphate(out) = D-glucose 6-phosphate(out) + phosphate(in)</text>
        <dbReference type="Rhea" id="RHEA:71535"/>
        <dbReference type="ChEBI" id="CHEBI:43474"/>
        <dbReference type="ChEBI" id="CHEBI:61548"/>
    </reaction>
</comment>
<feature type="transmembrane region" description="Helical" evidence="12">
    <location>
        <begin position="115"/>
        <end position="137"/>
    </location>
</feature>
<dbReference type="PROSITE" id="PS50850">
    <property type="entry name" value="MFS"/>
    <property type="match status" value="1"/>
</dbReference>
<evidence type="ECO:0000259" key="13">
    <source>
        <dbReference type="PROSITE" id="PS50850"/>
    </source>
</evidence>
<evidence type="ECO:0000313" key="15">
    <source>
        <dbReference type="Proteomes" id="UP000828390"/>
    </source>
</evidence>
<name>A0A9D4BMZ1_DREPO</name>
<reference evidence="14" key="1">
    <citation type="journal article" date="2019" name="bioRxiv">
        <title>The Genome of the Zebra Mussel, Dreissena polymorpha: A Resource for Invasive Species Research.</title>
        <authorList>
            <person name="McCartney M.A."/>
            <person name="Auch B."/>
            <person name="Kono T."/>
            <person name="Mallez S."/>
            <person name="Zhang Y."/>
            <person name="Obille A."/>
            <person name="Becker A."/>
            <person name="Abrahante J.E."/>
            <person name="Garbe J."/>
            <person name="Badalamenti J.P."/>
            <person name="Herman A."/>
            <person name="Mangelson H."/>
            <person name="Liachko I."/>
            <person name="Sullivan S."/>
            <person name="Sone E.D."/>
            <person name="Koren S."/>
            <person name="Silverstein K.A.T."/>
            <person name="Beckman K.B."/>
            <person name="Gohl D.M."/>
        </authorList>
    </citation>
    <scope>NUCLEOTIDE SEQUENCE</scope>
    <source>
        <strain evidence="14">Duluth1</strain>
        <tissue evidence="14">Whole animal</tissue>
    </source>
</reference>
<dbReference type="FunFam" id="1.20.1250.20:FF:000050">
    <property type="entry name" value="glucose-6-phosphate exchanger SLC37A2 isoform X1"/>
    <property type="match status" value="1"/>
</dbReference>
<feature type="region of interest" description="Disordered" evidence="11">
    <location>
        <begin position="238"/>
        <end position="258"/>
    </location>
</feature>
<protein>
    <recommendedName>
        <fullName evidence="9">Sugar phosphate exchanger 3</fullName>
    </recommendedName>
    <alternativeName>
        <fullName evidence="10">Solute carrier family 37 member 3</fullName>
    </alternativeName>
</protein>
<dbReference type="PANTHER" id="PTHR43184">
    <property type="entry name" value="MAJOR FACILITATOR SUPERFAMILY TRANSPORTER 16, ISOFORM B"/>
    <property type="match status" value="1"/>
</dbReference>
<evidence type="ECO:0000256" key="10">
    <source>
        <dbReference type="ARBA" id="ARBA00042039"/>
    </source>
</evidence>
<feature type="transmembrane region" description="Helical" evidence="12">
    <location>
        <begin position="183"/>
        <end position="202"/>
    </location>
</feature>
<evidence type="ECO:0000313" key="14">
    <source>
        <dbReference type="EMBL" id="KAH3700771.1"/>
    </source>
</evidence>
<keyword evidence="7 12" id="KW-0472">Membrane</keyword>
<keyword evidence="15" id="KW-1185">Reference proteome</keyword>
<dbReference type="Gene3D" id="1.20.1250.20">
    <property type="entry name" value="MFS general substrate transporter like domains"/>
    <property type="match status" value="2"/>
</dbReference>
<sequence length="490" mass="53290">MGKEPIGIKLLPSVSRGPTRDVAYKIYILVLTFFCYTCYHLSRKPISIVKSRLYRNCSDPSVSSDERNGTECDWKPFDKSDASALLGGLDLAYLFAYAVGMFCSGHIAERISLRLFMSAGMILTGVFTAAFGLGYFFNIHSFYYYVIVQIFGGLAQSTGWPSVVTCVGNWYGKGKRGLIMGIWNSHTSVGNILGSIIAGAWVDGAWGWSFVVPGIIIASMGVLVFLFLVPEPADVGCTEPASDQGKGNEETQPIINRDDNPKRSEAVSIWRALFIPGVIEFSLCLFFAKLVSYTFLFWLPKYISNKTSYSAEKAGDLSTLMDVGGIAGGIAAGMFSDYTRGKATTCVVMLVLGAPMMFIYNEYGSIDYAHSVGLLLLLGFMVNGPYALITTAVSADLGTHKSLKGNAKALATVTAIIDGTGSVGAALGPLFAGVISKTGWNNVFWMLIGCDILAIVFLVRLVYKEIQLWKLFGCREPLEDNNEEVTVQNR</sequence>
<proteinExistence type="inferred from homology"/>
<keyword evidence="3" id="KW-0813">Transport</keyword>
<evidence type="ECO:0000256" key="2">
    <source>
        <dbReference type="ARBA" id="ARBA00009598"/>
    </source>
</evidence>
<evidence type="ECO:0000256" key="8">
    <source>
        <dbReference type="ARBA" id="ARBA00034251"/>
    </source>
</evidence>
<feature type="domain" description="Major facilitator superfamily (MFS) profile" evidence="13">
    <location>
        <begin position="28"/>
        <end position="466"/>
    </location>
</feature>
<evidence type="ECO:0000256" key="11">
    <source>
        <dbReference type="SAM" id="MobiDB-lite"/>
    </source>
</evidence>
<evidence type="ECO:0000256" key="3">
    <source>
        <dbReference type="ARBA" id="ARBA00022448"/>
    </source>
</evidence>
<feature type="transmembrane region" description="Helical" evidence="12">
    <location>
        <begin position="443"/>
        <end position="463"/>
    </location>
</feature>
<dbReference type="CDD" id="cd17344">
    <property type="entry name" value="MFS_SLC37A1_2"/>
    <property type="match status" value="1"/>
</dbReference>
<gene>
    <name evidence="14" type="ORF">DPMN_075750</name>
</gene>
<dbReference type="AlphaFoldDB" id="A0A9D4BMZ1"/>
<evidence type="ECO:0000256" key="6">
    <source>
        <dbReference type="ARBA" id="ARBA00022989"/>
    </source>
</evidence>
<dbReference type="PIRSF" id="PIRSF002808">
    <property type="entry name" value="Hexose_phosphate_transp"/>
    <property type="match status" value="1"/>
</dbReference>
<dbReference type="OrthoDB" id="3639251at2759"/>
<evidence type="ECO:0000256" key="5">
    <source>
        <dbReference type="ARBA" id="ARBA00022692"/>
    </source>
</evidence>
<dbReference type="InterPro" id="IPR020846">
    <property type="entry name" value="MFS_dom"/>
</dbReference>
<evidence type="ECO:0000256" key="9">
    <source>
        <dbReference type="ARBA" id="ARBA00041091"/>
    </source>
</evidence>
<feature type="transmembrane region" description="Helical" evidence="12">
    <location>
        <begin position="372"/>
        <end position="397"/>
    </location>
</feature>
<comment type="caution">
    <text evidence="14">The sequence shown here is derived from an EMBL/GenBank/DDBJ whole genome shotgun (WGS) entry which is preliminary data.</text>
</comment>
<accession>A0A9D4BMZ1</accession>
<dbReference type="Pfam" id="PF07690">
    <property type="entry name" value="MFS_1"/>
    <property type="match status" value="1"/>
</dbReference>
<evidence type="ECO:0000256" key="1">
    <source>
        <dbReference type="ARBA" id="ARBA00004141"/>
    </source>
</evidence>
<evidence type="ECO:0000256" key="7">
    <source>
        <dbReference type="ARBA" id="ARBA00023136"/>
    </source>
</evidence>
<feature type="transmembrane region" description="Helical" evidence="12">
    <location>
        <begin position="84"/>
        <end position="103"/>
    </location>
</feature>
<feature type="transmembrane region" description="Helical" evidence="12">
    <location>
        <begin position="22"/>
        <end position="42"/>
    </location>
</feature>
<dbReference type="InterPro" id="IPR011701">
    <property type="entry name" value="MFS"/>
</dbReference>
<feature type="transmembrane region" description="Helical" evidence="12">
    <location>
        <begin position="272"/>
        <end position="299"/>
    </location>
</feature>
<dbReference type="EMBL" id="JAIWYP010000015">
    <property type="protein sequence ID" value="KAH3700771.1"/>
    <property type="molecule type" value="Genomic_DNA"/>
</dbReference>
<dbReference type="Proteomes" id="UP000828390">
    <property type="component" value="Unassembled WGS sequence"/>
</dbReference>
<feature type="transmembrane region" description="Helical" evidence="12">
    <location>
        <begin position="143"/>
        <end position="171"/>
    </location>
</feature>
<dbReference type="InterPro" id="IPR044740">
    <property type="entry name" value="SLC37A1_2"/>
</dbReference>
<feature type="transmembrane region" description="Helical" evidence="12">
    <location>
        <begin position="409"/>
        <end position="431"/>
    </location>
</feature>
<dbReference type="GO" id="GO:0005789">
    <property type="term" value="C:endoplasmic reticulum membrane"/>
    <property type="evidence" value="ECO:0007669"/>
    <property type="project" value="TreeGrafter"/>
</dbReference>
<organism evidence="14 15">
    <name type="scientific">Dreissena polymorpha</name>
    <name type="common">Zebra mussel</name>
    <name type="synonym">Mytilus polymorpha</name>
    <dbReference type="NCBI Taxonomy" id="45954"/>
    <lineage>
        <taxon>Eukaryota</taxon>
        <taxon>Metazoa</taxon>
        <taxon>Spiralia</taxon>
        <taxon>Lophotrochozoa</taxon>
        <taxon>Mollusca</taxon>
        <taxon>Bivalvia</taxon>
        <taxon>Autobranchia</taxon>
        <taxon>Heteroconchia</taxon>
        <taxon>Euheterodonta</taxon>
        <taxon>Imparidentia</taxon>
        <taxon>Neoheterodontei</taxon>
        <taxon>Myida</taxon>
        <taxon>Dreissenoidea</taxon>
        <taxon>Dreissenidae</taxon>
        <taxon>Dreissena</taxon>
    </lineage>
</organism>
<dbReference type="PANTHER" id="PTHR43184:SF12">
    <property type="entry name" value="SUGAR PHOSPHATE EXCHANGER 3"/>
    <property type="match status" value="1"/>
</dbReference>
<keyword evidence="5 12" id="KW-0812">Transmembrane</keyword>
<dbReference type="GO" id="GO:0035435">
    <property type="term" value="P:phosphate ion transmembrane transport"/>
    <property type="evidence" value="ECO:0007669"/>
    <property type="project" value="TreeGrafter"/>
</dbReference>
<feature type="transmembrane region" description="Helical" evidence="12">
    <location>
        <begin position="208"/>
        <end position="229"/>
    </location>
</feature>
<dbReference type="InterPro" id="IPR000849">
    <property type="entry name" value="Sugar_P_transporter"/>
</dbReference>
<feature type="transmembrane region" description="Helical" evidence="12">
    <location>
        <begin position="343"/>
        <end position="360"/>
    </location>
</feature>
<dbReference type="FunFam" id="1.20.1250.20:FF:000028">
    <property type="entry name" value="Sugar phosphate exchanger 3 isoform 1"/>
    <property type="match status" value="1"/>
</dbReference>